<dbReference type="RefSeq" id="WP_042232591.1">
    <property type="nucleotide sequence ID" value="NZ_CP026520.1"/>
</dbReference>
<feature type="domain" description="SAF" evidence="3">
    <location>
        <begin position="65"/>
        <end position="127"/>
    </location>
</feature>
<evidence type="ECO:0000256" key="1">
    <source>
        <dbReference type="SAM" id="MobiDB-lite"/>
    </source>
</evidence>
<dbReference type="Pfam" id="PF08666">
    <property type="entry name" value="SAF"/>
    <property type="match status" value="1"/>
</dbReference>
<dbReference type="CDD" id="cd11614">
    <property type="entry name" value="SAF_CpaB_FlgA_like"/>
    <property type="match status" value="1"/>
</dbReference>
<keyword evidence="2" id="KW-0812">Transmembrane</keyword>
<feature type="transmembrane region" description="Helical" evidence="2">
    <location>
        <begin position="12"/>
        <end position="35"/>
    </location>
</feature>
<sequence>MSIIRQRTKHLIYSGLIGALTAGLLASGGFVYTGLQHRKKLTELEYRYQADLSEAKSSSANTERRKVVVLTRDIEAGTRLGDEDIKYLEMNAADAPVGSDLDLRQVAGRTFKLAGVKNTPVLASMLYEEGMLAKDVRQEEFNVIGLPSLLKKDDFVDVRISFPTGQDYIVLAKKRVDNVSEGTVWLKLSEREILDMSSAVVDAYLHGAKLYSLPYVDPQMQDKAEPTYPVNAKVLELIRTDPNVLETAKLELMKSMRQLLDKDLQNMDDASKQKINAGISSGRTGGNPAGIGAVQGEEPPSGFGPSTRPPAKPEAKPGGYSPGTSGSPEKMPTENAGPETPPSEIRERQEDIFREVVQP</sequence>
<dbReference type="KEGG" id="pchi:PC41400_22430"/>
<dbReference type="EMBL" id="JAMDMJ010000025">
    <property type="protein sequence ID" value="MCY9597898.1"/>
    <property type="molecule type" value="Genomic_DNA"/>
</dbReference>
<evidence type="ECO:0000313" key="6">
    <source>
        <dbReference type="Proteomes" id="UP000288943"/>
    </source>
</evidence>
<name>A0A410X0X9_9BACL</name>
<evidence type="ECO:0000313" key="5">
    <source>
        <dbReference type="EMBL" id="QAV20277.1"/>
    </source>
</evidence>
<reference evidence="4 7" key="2">
    <citation type="submission" date="2022-05" db="EMBL/GenBank/DDBJ databases">
        <title>Genome Sequencing of Bee-Associated Microbes.</title>
        <authorList>
            <person name="Dunlap C."/>
        </authorList>
    </citation>
    <scope>NUCLEOTIDE SEQUENCE [LARGE SCALE GENOMIC DNA]</scope>
    <source>
        <strain evidence="4 7">NRRL B-23120</strain>
    </source>
</reference>
<keyword evidence="2" id="KW-1133">Transmembrane helix</keyword>
<organism evidence="5 6">
    <name type="scientific">Paenibacillus chitinolyticus</name>
    <dbReference type="NCBI Taxonomy" id="79263"/>
    <lineage>
        <taxon>Bacteria</taxon>
        <taxon>Bacillati</taxon>
        <taxon>Bacillota</taxon>
        <taxon>Bacilli</taxon>
        <taxon>Bacillales</taxon>
        <taxon>Paenibacillaceae</taxon>
        <taxon>Paenibacillus</taxon>
    </lineage>
</organism>
<accession>A0A410X0X9</accession>
<proteinExistence type="predicted"/>
<dbReference type="OrthoDB" id="2840666at2"/>
<dbReference type="EMBL" id="CP026520">
    <property type="protein sequence ID" value="QAV20277.1"/>
    <property type="molecule type" value="Genomic_DNA"/>
</dbReference>
<dbReference type="Proteomes" id="UP001527202">
    <property type="component" value="Unassembled WGS sequence"/>
</dbReference>
<evidence type="ECO:0000256" key="2">
    <source>
        <dbReference type="SAM" id="Phobius"/>
    </source>
</evidence>
<evidence type="ECO:0000259" key="3">
    <source>
        <dbReference type="SMART" id="SM00858"/>
    </source>
</evidence>
<evidence type="ECO:0000313" key="7">
    <source>
        <dbReference type="Proteomes" id="UP001527202"/>
    </source>
</evidence>
<gene>
    <name evidence="4" type="ORF">M5X16_19195</name>
    <name evidence="5" type="ORF">PC41400_22430</name>
</gene>
<reference evidence="5 6" key="1">
    <citation type="submission" date="2018-01" db="EMBL/GenBank/DDBJ databases">
        <title>The whole genome sequencing and assembly of Paenibacillus chitinolyticus KCCM 41400 strain.</title>
        <authorList>
            <person name="Kim J.-Y."/>
            <person name="Park M.-K."/>
            <person name="Lee Y.-J."/>
            <person name="Yi H."/>
            <person name="Bahn Y.-S."/>
            <person name="Kim J.F."/>
            <person name="Lee D.-W."/>
        </authorList>
    </citation>
    <scope>NUCLEOTIDE SEQUENCE [LARGE SCALE GENOMIC DNA]</scope>
    <source>
        <strain evidence="5 6">KCCM 41400</strain>
    </source>
</reference>
<evidence type="ECO:0000313" key="4">
    <source>
        <dbReference type="EMBL" id="MCY9597898.1"/>
    </source>
</evidence>
<dbReference type="Proteomes" id="UP000288943">
    <property type="component" value="Chromosome"/>
</dbReference>
<feature type="compositionally biased region" description="Basic and acidic residues" evidence="1">
    <location>
        <begin position="344"/>
        <end position="359"/>
    </location>
</feature>
<dbReference type="InterPro" id="IPR013974">
    <property type="entry name" value="SAF"/>
</dbReference>
<keyword evidence="2" id="KW-0472">Membrane</keyword>
<feature type="region of interest" description="Disordered" evidence="1">
    <location>
        <begin position="276"/>
        <end position="359"/>
    </location>
</feature>
<keyword evidence="7" id="KW-1185">Reference proteome</keyword>
<dbReference type="AlphaFoldDB" id="A0A410X0X9"/>
<feature type="compositionally biased region" description="Low complexity" evidence="1">
    <location>
        <begin position="317"/>
        <end position="328"/>
    </location>
</feature>
<dbReference type="GeneID" id="95377554"/>
<protein>
    <submittedName>
        <fullName evidence="5">Pilus assembly protein CpaB</fullName>
    </submittedName>
    <submittedName>
        <fullName evidence="4">SAF domain-containing protein</fullName>
    </submittedName>
</protein>
<dbReference type="SMART" id="SM00858">
    <property type="entry name" value="SAF"/>
    <property type="match status" value="1"/>
</dbReference>